<feature type="region of interest" description="Disordered" evidence="1">
    <location>
        <begin position="1"/>
        <end position="26"/>
    </location>
</feature>
<dbReference type="EMBL" id="CP001349">
    <property type="protein sequence ID" value="ACL58361.1"/>
    <property type="molecule type" value="Genomic_DNA"/>
</dbReference>
<dbReference type="Proteomes" id="UP000008207">
    <property type="component" value="Chromosome"/>
</dbReference>
<evidence type="ECO:0000313" key="3">
    <source>
        <dbReference type="Proteomes" id="UP000008207"/>
    </source>
</evidence>
<evidence type="ECO:0000256" key="1">
    <source>
        <dbReference type="SAM" id="MobiDB-lite"/>
    </source>
</evidence>
<keyword evidence="3" id="KW-1185">Reference proteome</keyword>
<name>B8IMH5_METNO</name>
<dbReference type="KEGG" id="mno:Mnod_3449"/>
<dbReference type="HOGENOM" id="CLU_1203704_0_0_5"/>
<reference evidence="2 3" key="1">
    <citation type="submission" date="2009-01" db="EMBL/GenBank/DDBJ databases">
        <title>Complete sequence of chromosome of Methylobacterium nodulans ORS 2060.</title>
        <authorList>
            <consortium name="US DOE Joint Genome Institute"/>
            <person name="Lucas S."/>
            <person name="Copeland A."/>
            <person name="Lapidus A."/>
            <person name="Glavina del Rio T."/>
            <person name="Dalin E."/>
            <person name="Tice H."/>
            <person name="Bruce D."/>
            <person name="Goodwin L."/>
            <person name="Pitluck S."/>
            <person name="Sims D."/>
            <person name="Brettin T."/>
            <person name="Detter J.C."/>
            <person name="Han C."/>
            <person name="Larimer F."/>
            <person name="Land M."/>
            <person name="Hauser L."/>
            <person name="Kyrpides N."/>
            <person name="Ivanova N."/>
            <person name="Marx C.J."/>
            <person name="Richardson P."/>
        </authorList>
    </citation>
    <scope>NUCLEOTIDE SEQUENCE [LARGE SCALE GENOMIC DNA]</scope>
    <source>
        <strain evidence="3">LMG 21967 / CNCM I-2342 / ORS 2060</strain>
    </source>
</reference>
<sequence length="230" mass="24104">MRAGALPAEVDTGSAQGSASHQGLRAADRSGTALVFGADRAGLQRRWRRAQREAVDAALIHGRPFATTACTIHGKLVPSTGCDASPAGAALLHLHAEDRRGGRNLPFGARGAGRTGRAALTPLSLRPRGTGRPNASGLALLAPDTLRSFRPLRPCNPLRSPRPDHGLFRMGSCWKNLGRFACDALSSLGASLSAEADDGLTAFGVRFHGHQAICRMIDEPECEASVFLGG</sequence>
<accession>B8IMH5</accession>
<protein>
    <submittedName>
        <fullName evidence="2">Uncharacterized protein</fullName>
    </submittedName>
</protein>
<evidence type="ECO:0000313" key="2">
    <source>
        <dbReference type="EMBL" id="ACL58361.1"/>
    </source>
</evidence>
<organism evidence="2 3">
    <name type="scientific">Methylobacterium nodulans (strain LMG 21967 / CNCM I-2342 / ORS 2060)</name>
    <dbReference type="NCBI Taxonomy" id="460265"/>
    <lineage>
        <taxon>Bacteria</taxon>
        <taxon>Pseudomonadati</taxon>
        <taxon>Pseudomonadota</taxon>
        <taxon>Alphaproteobacteria</taxon>
        <taxon>Hyphomicrobiales</taxon>
        <taxon>Methylobacteriaceae</taxon>
        <taxon>Methylobacterium</taxon>
    </lineage>
</organism>
<gene>
    <name evidence="2" type="ordered locus">Mnod_3449</name>
</gene>
<proteinExistence type="predicted"/>
<dbReference type="AlphaFoldDB" id="B8IMH5"/>